<proteinExistence type="predicted"/>
<comment type="caution">
    <text evidence="2">The sequence shown here is derived from an EMBL/GenBank/DDBJ whole genome shotgun (WGS) entry which is preliminary data.</text>
</comment>
<dbReference type="PANTHER" id="PTHR48475:SF2">
    <property type="entry name" value="RIBONUCLEASE H"/>
    <property type="match status" value="1"/>
</dbReference>
<evidence type="ECO:0000313" key="2">
    <source>
        <dbReference type="EMBL" id="RVW38379.1"/>
    </source>
</evidence>
<dbReference type="Proteomes" id="UP000288805">
    <property type="component" value="Unassembled WGS sequence"/>
</dbReference>
<feature type="compositionally biased region" description="Basic and acidic residues" evidence="1">
    <location>
        <begin position="84"/>
        <end position="95"/>
    </location>
</feature>
<dbReference type="PANTHER" id="PTHR48475">
    <property type="entry name" value="RIBONUCLEASE H"/>
    <property type="match status" value="1"/>
</dbReference>
<dbReference type="EMBL" id="QGNW01001507">
    <property type="protein sequence ID" value="RVW38379.1"/>
    <property type="molecule type" value="Genomic_DNA"/>
</dbReference>
<protein>
    <submittedName>
        <fullName evidence="2">Uncharacterized protein</fullName>
    </submittedName>
</protein>
<feature type="region of interest" description="Disordered" evidence="1">
    <location>
        <begin position="1"/>
        <end position="20"/>
    </location>
</feature>
<name>A0A438DSC1_VITVI</name>
<organism evidence="2 3">
    <name type="scientific">Vitis vinifera</name>
    <name type="common">Grape</name>
    <dbReference type="NCBI Taxonomy" id="29760"/>
    <lineage>
        <taxon>Eukaryota</taxon>
        <taxon>Viridiplantae</taxon>
        <taxon>Streptophyta</taxon>
        <taxon>Embryophyta</taxon>
        <taxon>Tracheophyta</taxon>
        <taxon>Spermatophyta</taxon>
        <taxon>Magnoliopsida</taxon>
        <taxon>eudicotyledons</taxon>
        <taxon>Gunneridae</taxon>
        <taxon>Pentapetalae</taxon>
        <taxon>rosids</taxon>
        <taxon>Vitales</taxon>
        <taxon>Vitaceae</taxon>
        <taxon>Viteae</taxon>
        <taxon>Vitis</taxon>
    </lineage>
</organism>
<sequence>MTLRAMGHGHSGTPPNSTCPKEVPPCATDYFSKWVEAEAYAGIKDKDVTKFHRIQEFLFGTEYPEFILHTALSSKQRASRSHKQNSDHCLKEKARTSQRKMGGGATRRPWAYRTTPRRPTGNTPFALAYGMDAVIPTEIGLPTIRTDAAKQNDANTELGKNLDWADEVRESAAIEWDIPLDAILLHTAAIAEEEHVIHLLLVVRFKRLLFVANSPSSSSFCAARRSYKSSFCFFSIETSVRVASPPPSAGPSHPLPHAGGQPLTPPGSLPQLNPPGGLILPRAVDKLASAFASLKRN</sequence>
<accession>A0A438DSC1</accession>
<dbReference type="AlphaFoldDB" id="A0A438DSC1"/>
<feature type="region of interest" description="Disordered" evidence="1">
    <location>
        <begin position="75"/>
        <end position="116"/>
    </location>
</feature>
<evidence type="ECO:0000313" key="3">
    <source>
        <dbReference type="Proteomes" id="UP000288805"/>
    </source>
</evidence>
<gene>
    <name evidence="2" type="ORF">CK203_090257</name>
</gene>
<feature type="region of interest" description="Disordered" evidence="1">
    <location>
        <begin position="245"/>
        <end position="277"/>
    </location>
</feature>
<reference evidence="2 3" key="1">
    <citation type="journal article" date="2018" name="PLoS Genet.">
        <title>Population sequencing reveals clonal diversity and ancestral inbreeding in the grapevine cultivar Chardonnay.</title>
        <authorList>
            <person name="Roach M.J."/>
            <person name="Johnson D.L."/>
            <person name="Bohlmann J."/>
            <person name="van Vuuren H.J."/>
            <person name="Jones S.J."/>
            <person name="Pretorius I.S."/>
            <person name="Schmidt S.A."/>
            <person name="Borneman A.R."/>
        </authorList>
    </citation>
    <scope>NUCLEOTIDE SEQUENCE [LARGE SCALE GENOMIC DNA]</scope>
    <source>
        <strain evidence="3">cv. Chardonnay</strain>
        <tissue evidence="2">Leaf</tissue>
    </source>
</reference>
<evidence type="ECO:0000256" key="1">
    <source>
        <dbReference type="SAM" id="MobiDB-lite"/>
    </source>
</evidence>